<dbReference type="Gene3D" id="3.30.200.20">
    <property type="entry name" value="Phosphorylase Kinase, domain 1"/>
    <property type="match status" value="1"/>
</dbReference>
<gene>
    <name evidence="8" type="ORF">KGQ19_22840</name>
</gene>
<dbReference type="Pfam" id="PF13360">
    <property type="entry name" value="PQQ_2"/>
    <property type="match status" value="1"/>
</dbReference>
<accession>A0ABS5KUG6</accession>
<dbReference type="GO" id="GO:0016301">
    <property type="term" value="F:kinase activity"/>
    <property type="evidence" value="ECO:0007669"/>
    <property type="project" value="UniProtKB-KW"/>
</dbReference>
<dbReference type="PROSITE" id="PS00107">
    <property type="entry name" value="PROTEIN_KINASE_ATP"/>
    <property type="match status" value="1"/>
</dbReference>
<dbReference type="InterPro" id="IPR008271">
    <property type="entry name" value="Ser/Thr_kinase_AS"/>
</dbReference>
<dbReference type="Gene3D" id="2.130.10.10">
    <property type="entry name" value="YVTN repeat-like/Quinoprotein amine dehydrogenase"/>
    <property type="match status" value="1"/>
</dbReference>
<dbReference type="InterPro" id="IPR017441">
    <property type="entry name" value="Protein_kinase_ATP_BS"/>
</dbReference>
<feature type="domain" description="Protein kinase" evidence="7">
    <location>
        <begin position="15"/>
        <end position="265"/>
    </location>
</feature>
<comment type="caution">
    <text evidence="8">The sequence shown here is derived from an EMBL/GenBank/DDBJ whole genome shotgun (WGS) entry which is preliminary data.</text>
</comment>
<dbReference type="InterPro" id="IPR015943">
    <property type="entry name" value="WD40/YVTN_repeat-like_dom_sf"/>
</dbReference>
<feature type="region of interest" description="Disordered" evidence="6">
    <location>
        <begin position="416"/>
        <end position="466"/>
    </location>
</feature>
<dbReference type="SMART" id="SM00564">
    <property type="entry name" value="PQQ"/>
    <property type="match status" value="5"/>
</dbReference>
<dbReference type="SUPFAM" id="SSF50969">
    <property type="entry name" value="YVTN repeat-like/Quinoprotein amine dehydrogenase"/>
    <property type="match status" value="1"/>
</dbReference>
<keyword evidence="1" id="KW-0808">Transferase</keyword>
<keyword evidence="3 8" id="KW-0418">Kinase</keyword>
<evidence type="ECO:0000256" key="5">
    <source>
        <dbReference type="PROSITE-ProRule" id="PRU10141"/>
    </source>
</evidence>
<dbReference type="InterPro" id="IPR000719">
    <property type="entry name" value="Prot_kinase_dom"/>
</dbReference>
<dbReference type="Pfam" id="PF00069">
    <property type="entry name" value="Pkinase"/>
    <property type="match status" value="1"/>
</dbReference>
<keyword evidence="9" id="KW-1185">Reference proteome</keyword>
<keyword evidence="2 5" id="KW-0547">Nucleotide-binding</keyword>
<evidence type="ECO:0000313" key="8">
    <source>
        <dbReference type="EMBL" id="MBS2549706.1"/>
    </source>
</evidence>
<dbReference type="PANTHER" id="PTHR43289">
    <property type="entry name" value="MITOGEN-ACTIVATED PROTEIN KINASE KINASE KINASE 20-RELATED"/>
    <property type="match status" value="1"/>
</dbReference>
<evidence type="ECO:0000313" key="9">
    <source>
        <dbReference type="Proteomes" id="UP000730482"/>
    </source>
</evidence>
<evidence type="ECO:0000259" key="7">
    <source>
        <dbReference type="PROSITE" id="PS50011"/>
    </source>
</evidence>
<dbReference type="CDD" id="cd14014">
    <property type="entry name" value="STKc_PknB_like"/>
    <property type="match status" value="1"/>
</dbReference>
<evidence type="ECO:0000256" key="4">
    <source>
        <dbReference type="ARBA" id="ARBA00022840"/>
    </source>
</evidence>
<name>A0ABS5KUG6_9ACTN</name>
<proteinExistence type="predicted"/>
<dbReference type="EMBL" id="JAAFYZ010000080">
    <property type="protein sequence ID" value="MBS2549706.1"/>
    <property type="molecule type" value="Genomic_DNA"/>
</dbReference>
<sequence>MDALKPEDPARIGPFIPLARIGAGGMGRVYLARSRGGRPVAVKVIRAEYAEDERFRTRFRREVQAARSVDGLYTASVLDAGPDDDEPWLATTYIPGPSLQRVVHDHGPLPERSARVLGAGIAEALGAIHTAGLIHRDLKPSNVICGPDGPRVIDFGISYAVGGSSLTTTGIVVGSARYASPEQCRADPELQAASDVFALGGVLVYATTGVPPFGDGPDHVQLYLVVHEKPDLTGVPIALRPIVSACLEKDPANRPTTEDLLDTLLPPDDAGAAGDADWLPAAVHQDMRKYSAGVGVLAGGAAAAGSAGSGSAGPAGSAGSVAEDPGTPTHERPGQDRAGTPAPGDPDATDAGQSRGSITGVATGLGTTAVPGVSSAEQAGNPSRRRMLAGVVGAAAVAASGGGAWYAATRNTGKKSATQNAGASAPIGTPSKSTASPSQSPSTPDSATTSSSPSASPTPTPSHSLGQWAEDWSAKYNLGGASGGALVCGSKLISVYTAGTNDPNPPQSLIALNTTTGQAAFPPKIVPGVDAPSGVSIAADANYVYTYTAGVVYAWNLGDGSAAWNAKTGLSASTPNNGMPLVGIQGLINGMLIIGPTGFDPSYPICIAGFDITKRATVWTMKTTDLLTPLPTGLAAADTTPSLSVPKAGNLFYVALADHVSVRVLKGVDPKTGKDAWNFPFKGYTDNGAVVNTPTVTGTAQHVYLTDMHSGSVQAYDAATGHWKWSYPTGEGAATQTSNQRFTGPVVESGDTVYATDATSVMALQISTTSKTGAALWPKPTQYNGISGAPAVVGDKIWVEVQIPTGANPLALAVLDNSDGQQVHQYPMPEGPSGDSADLLVADPTKPAVYVLTASGQVLGYDRSQ</sequence>
<dbReference type="PROSITE" id="PS00108">
    <property type="entry name" value="PROTEIN_KINASE_ST"/>
    <property type="match status" value="1"/>
</dbReference>
<evidence type="ECO:0000256" key="1">
    <source>
        <dbReference type="ARBA" id="ARBA00022679"/>
    </source>
</evidence>
<dbReference type="Proteomes" id="UP000730482">
    <property type="component" value="Unassembled WGS sequence"/>
</dbReference>
<evidence type="ECO:0000256" key="3">
    <source>
        <dbReference type="ARBA" id="ARBA00022777"/>
    </source>
</evidence>
<dbReference type="Gene3D" id="1.10.510.10">
    <property type="entry name" value="Transferase(Phosphotransferase) domain 1"/>
    <property type="match status" value="1"/>
</dbReference>
<dbReference type="PROSITE" id="PS50011">
    <property type="entry name" value="PROTEIN_KINASE_DOM"/>
    <property type="match status" value="1"/>
</dbReference>
<reference evidence="8 9" key="1">
    <citation type="submission" date="2020-02" db="EMBL/GenBank/DDBJ databases">
        <title>Acidophilic actinobacteria isolated from forest soil.</title>
        <authorList>
            <person name="Golinska P."/>
        </authorList>
    </citation>
    <scope>NUCLEOTIDE SEQUENCE [LARGE SCALE GENOMIC DNA]</scope>
    <source>
        <strain evidence="8 9">NL8</strain>
    </source>
</reference>
<dbReference type="InterPro" id="IPR011009">
    <property type="entry name" value="Kinase-like_dom_sf"/>
</dbReference>
<dbReference type="RefSeq" id="WP_212011264.1">
    <property type="nucleotide sequence ID" value="NZ_JAAFYZ010000080.1"/>
</dbReference>
<feature type="binding site" evidence="5">
    <location>
        <position position="43"/>
    </location>
    <ligand>
        <name>ATP</name>
        <dbReference type="ChEBI" id="CHEBI:30616"/>
    </ligand>
</feature>
<dbReference type="SUPFAM" id="SSF56112">
    <property type="entry name" value="Protein kinase-like (PK-like)"/>
    <property type="match status" value="1"/>
</dbReference>
<evidence type="ECO:0000256" key="2">
    <source>
        <dbReference type="ARBA" id="ARBA00022741"/>
    </source>
</evidence>
<feature type="compositionally biased region" description="Low complexity" evidence="6">
    <location>
        <begin position="429"/>
        <end position="464"/>
    </location>
</feature>
<feature type="region of interest" description="Disordered" evidence="6">
    <location>
        <begin position="303"/>
        <end position="381"/>
    </location>
</feature>
<dbReference type="InterPro" id="IPR002372">
    <property type="entry name" value="PQQ_rpt_dom"/>
</dbReference>
<dbReference type="PANTHER" id="PTHR43289:SF34">
    <property type="entry name" value="SERINE_THREONINE-PROTEIN KINASE YBDM-RELATED"/>
    <property type="match status" value="1"/>
</dbReference>
<dbReference type="InterPro" id="IPR018391">
    <property type="entry name" value="PQQ_b-propeller_rpt"/>
</dbReference>
<evidence type="ECO:0000256" key="6">
    <source>
        <dbReference type="SAM" id="MobiDB-lite"/>
    </source>
</evidence>
<dbReference type="SMART" id="SM00220">
    <property type="entry name" value="S_TKc"/>
    <property type="match status" value="1"/>
</dbReference>
<feature type="compositionally biased region" description="Low complexity" evidence="6">
    <location>
        <begin position="359"/>
        <end position="373"/>
    </location>
</feature>
<organism evidence="8 9">
    <name type="scientific">Catenulispora pinistramenti</name>
    <dbReference type="NCBI Taxonomy" id="2705254"/>
    <lineage>
        <taxon>Bacteria</taxon>
        <taxon>Bacillati</taxon>
        <taxon>Actinomycetota</taxon>
        <taxon>Actinomycetes</taxon>
        <taxon>Catenulisporales</taxon>
        <taxon>Catenulisporaceae</taxon>
        <taxon>Catenulispora</taxon>
    </lineage>
</organism>
<keyword evidence="4 5" id="KW-0067">ATP-binding</keyword>
<dbReference type="InterPro" id="IPR011044">
    <property type="entry name" value="Quino_amine_DH_bsu"/>
</dbReference>
<protein>
    <submittedName>
        <fullName evidence="8">Protein kinase</fullName>
    </submittedName>
</protein>